<organism evidence="1 2">
    <name type="scientific">Congregibacter litoralis KT71</name>
    <dbReference type="NCBI Taxonomy" id="314285"/>
    <lineage>
        <taxon>Bacteria</taxon>
        <taxon>Pseudomonadati</taxon>
        <taxon>Pseudomonadota</taxon>
        <taxon>Gammaproteobacteria</taxon>
        <taxon>Cellvibrionales</taxon>
        <taxon>Halieaceae</taxon>
        <taxon>Congregibacter</taxon>
    </lineage>
</organism>
<comment type="caution">
    <text evidence="1">The sequence shown here is derived from an EMBL/GenBank/DDBJ whole genome shotgun (WGS) entry which is preliminary data.</text>
</comment>
<dbReference type="EMBL" id="AAOA02000001">
    <property type="protein sequence ID" value="EAQ95662.1"/>
    <property type="molecule type" value="Genomic_DNA"/>
</dbReference>
<dbReference type="AlphaFoldDB" id="A4AEA8"/>
<dbReference type="Proteomes" id="UP000019205">
    <property type="component" value="Chromosome"/>
</dbReference>
<gene>
    <name evidence="1" type="ORF">KT71_13719</name>
</gene>
<proteinExistence type="predicted"/>
<evidence type="ECO:0000313" key="2">
    <source>
        <dbReference type="Proteomes" id="UP000019205"/>
    </source>
</evidence>
<accession>A4AEA8</accession>
<keyword evidence="2" id="KW-1185">Reference proteome</keyword>
<evidence type="ECO:0000313" key="1">
    <source>
        <dbReference type="EMBL" id="EAQ95662.1"/>
    </source>
</evidence>
<sequence>MLGQHVFNDGIAAGGSLRHFFNETVDHEIWRAMDDKAWRDYVALMDAYRSTHVLAVNLNVALWSEQ</sequence>
<reference evidence="1 2" key="1">
    <citation type="journal article" date="2007" name="Proc. Natl. Acad. Sci. U.S.A.">
        <title>Characterization of a marine gammaproteobacterium capable of aerobic anoxygenic photosynthesis.</title>
        <authorList>
            <person name="Fuchs B.M."/>
            <person name="Spring S."/>
            <person name="Teeling H."/>
            <person name="Quast C."/>
            <person name="Wulf J."/>
            <person name="Schattenhofer M."/>
            <person name="Yan S."/>
            <person name="Ferriera S."/>
            <person name="Johnson J."/>
            <person name="Glockner F.O."/>
            <person name="Amann R."/>
        </authorList>
    </citation>
    <scope>NUCLEOTIDE SEQUENCE [LARGE SCALE GENOMIC DNA]</scope>
    <source>
        <strain evidence="1">KT71</strain>
    </source>
</reference>
<name>A4AEA8_9GAMM</name>
<dbReference type="STRING" id="314285.KT71_13719"/>
<dbReference type="HOGENOM" id="CLU_2823722_0_0_6"/>
<protein>
    <submittedName>
        <fullName evidence="1">Uncharacterized protein</fullName>
    </submittedName>
</protein>
<reference evidence="1 2" key="2">
    <citation type="journal article" date="2009" name="PLoS ONE">
        <title>The photosynthetic apparatus and its regulation in the aerobic gammaproteobacterium Congregibacter litoralis gen. nov., sp. nov.</title>
        <authorList>
            <person name="Spring S."/>
            <person name="Lunsdorf H."/>
            <person name="Fuchs B.M."/>
            <person name="Tindall B.J."/>
        </authorList>
    </citation>
    <scope>NUCLEOTIDE SEQUENCE [LARGE SCALE GENOMIC DNA]</scope>
    <source>
        <strain evidence="1">KT71</strain>
    </source>
</reference>